<dbReference type="InterPro" id="IPR020568">
    <property type="entry name" value="Ribosomal_Su5_D2-typ_SF"/>
</dbReference>
<protein>
    <recommendedName>
        <fullName evidence="8">Chaperone protein HtpG</fullName>
    </recommendedName>
</protein>
<dbReference type="GO" id="GO:0140662">
    <property type="term" value="F:ATP-dependent protein folding chaperone"/>
    <property type="evidence" value="ECO:0007669"/>
    <property type="project" value="InterPro"/>
</dbReference>
<evidence type="ECO:0000256" key="1">
    <source>
        <dbReference type="ARBA" id="ARBA00008239"/>
    </source>
</evidence>
<evidence type="ECO:0000256" key="5">
    <source>
        <dbReference type="PIRSR" id="PIRSR002583-1"/>
    </source>
</evidence>
<dbReference type="AlphaFoldDB" id="A0AAD9IVQ4"/>
<dbReference type="InterPro" id="IPR037196">
    <property type="entry name" value="HSP90_C"/>
</dbReference>
<dbReference type="GO" id="GO:0051082">
    <property type="term" value="F:unfolded protein binding"/>
    <property type="evidence" value="ECO:0007669"/>
    <property type="project" value="InterPro"/>
</dbReference>
<proteinExistence type="inferred from homology"/>
<feature type="binding site" evidence="5">
    <location>
        <position position="246"/>
    </location>
    <ligand>
        <name>ATP</name>
        <dbReference type="ChEBI" id="CHEBI:30616"/>
    </ligand>
</feature>
<dbReference type="Gene3D" id="3.30.565.10">
    <property type="entry name" value="Histidine kinase-like ATPase, C-terminal domain"/>
    <property type="match status" value="1"/>
</dbReference>
<keyword evidence="4" id="KW-0143">Chaperone</keyword>
<dbReference type="PIRSF" id="PIRSF002583">
    <property type="entry name" value="Hsp90"/>
    <property type="match status" value="1"/>
</dbReference>
<name>A0AAD9IVQ4_9ANNE</name>
<evidence type="ECO:0000313" key="7">
    <source>
        <dbReference type="Proteomes" id="UP001208570"/>
    </source>
</evidence>
<dbReference type="InterPro" id="IPR020575">
    <property type="entry name" value="Hsp90_N"/>
</dbReference>
<dbReference type="InterPro" id="IPR001404">
    <property type="entry name" value="Hsp90_fam"/>
</dbReference>
<keyword evidence="3 5" id="KW-0067">ATP-binding</keyword>
<evidence type="ECO:0000256" key="2">
    <source>
        <dbReference type="ARBA" id="ARBA00022741"/>
    </source>
</evidence>
<accession>A0AAD9IVQ4</accession>
<dbReference type="SUPFAM" id="SSF55874">
    <property type="entry name" value="ATPase domain of HSP90 chaperone/DNA topoisomerase II/histidine kinase"/>
    <property type="match status" value="1"/>
</dbReference>
<dbReference type="SUPFAM" id="SSF110942">
    <property type="entry name" value="HSP90 C-terminal domain"/>
    <property type="match status" value="1"/>
</dbReference>
<keyword evidence="7" id="KW-1185">Reference proteome</keyword>
<dbReference type="PRINTS" id="PR00775">
    <property type="entry name" value="HEATSHOCK90"/>
</dbReference>
<dbReference type="SUPFAM" id="SSF54211">
    <property type="entry name" value="Ribosomal protein S5 domain 2-like"/>
    <property type="match status" value="1"/>
</dbReference>
<dbReference type="Gene3D" id="3.30.230.80">
    <property type="match status" value="1"/>
</dbReference>
<evidence type="ECO:0000313" key="6">
    <source>
        <dbReference type="EMBL" id="KAK2141486.1"/>
    </source>
</evidence>
<dbReference type="Proteomes" id="UP001208570">
    <property type="component" value="Unassembled WGS sequence"/>
</dbReference>
<dbReference type="Gene3D" id="1.20.120.790">
    <property type="entry name" value="Heat shock protein 90, C-terminal domain"/>
    <property type="match status" value="1"/>
</dbReference>
<dbReference type="InterPro" id="IPR036890">
    <property type="entry name" value="HATPase_C_sf"/>
</dbReference>
<feature type="binding site" evidence="5">
    <location>
        <position position="1"/>
    </location>
    <ligand>
        <name>ATP</name>
        <dbReference type="ChEBI" id="CHEBI:30616"/>
    </ligand>
</feature>
<feature type="binding site" evidence="5">
    <location>
        <begin position="39"/>
        <end position="44"/>
    </location>
    <ligand>
        <name>ATP</name>
        <dbReference type="ChEBI" id="CHEBI:30616"/>
    </ligand>
</feature>
<gene>
    <name evidence="6" type="ORF">LSH36_1091g00239</name>
</gene>
<evidence type="ECO:0008006" key="8">
    <source>
        <dbReference type="Google" id="ProtNLM"/>
    </source>
</evidence>
<dbReference type="GO" id="GO:0016887">
    <property type="term" value="F:ATP hydrolysis activity"/>
    <property type="evidence" value="ECO:0007669"/>
    <property type="project" value="InterPro"/>
</dbReference>
<sequence length="530" mass="61018">MSRDELQENLGTIARSGTKHFLEQAKSSEQGVRTELIGQFGVGFYSVFMVGKKVEVVSKKVGESEAWKWISHGEGNFTIEQADREEQGTTVRIYLNQEAEEYASKWNIETLVKKYSNHVSFPIFLQDLKAKEDPVQLNAATALWKKKKTELTKEDYEEFYKGLSEDNEAPLFYLHTQAEGALEYTTLFYIPAQAPFDLFNAEYQSGVKLYIKRVFITDERRELLPSYLRFVRGIIDSEDLPLNVSREMIQDSKVLHTIRNASVKRILTEFERISKANPQLYTQFIRLYNKPLKEGMYTDFINKDKIVSLIRFHSSHSEDFVSLEEYVSRMPAQQKAIYYLSGDSLHHVKISPLVATYQSRSIEVLFLVDEIDEVIVPAIGKYKEYELKPINRAGVDADIKQESDTLQEKSVSSLVKKMRDVLQEQVKDIQASGLLKDTPCCAVWDAQDPSRRMQQIMSALGQKQEETIKPILEINPTHPIIKKLDDIDDENKFRDISMLLFEGALLMEGSMPADSTVFVQRMNRMLENSF</sequence>
<dbReference type="PANTHER" id="PTHR11528">
    <property type="entry name" value="HEAT SHOCK PROTEIN 90 FAMILY MEMBER"/>
    <property type="match status" value="1"/>
</dbReference>
<dbReference type="Gene3D" id="3.40.50.11260">
    <property type="match status" value="1"/>
</dbReference>
<feature type="binding site" evidence="5">
    <location>
        <position position="9"/>
    </location>
    <ligand>
        <name>ATP</name>
        <dbReference type="ChEBI" id="CHEBI:30616"/>
    </ligand>
</feature>
<organism evidence="6 7">
    <name type="scientific">Paralvinella palmiformis</name>
    <dbReference type="NCBI Taxonomy" id="53620"/>
    <lineage>
        <taxon>Eukaryota</taxon>
        <taxon>Metazoa</taxon>
        <taxon>Spiralia</taxon>
        <taxon>Lophotrochozoa</taxon>
        <taxon>Annelida</taxon>
        <taxon>Polychaeta</taxon>
        <taxon>Sedentaria</taxon>
        <taxon>Canalipalpata</taxon>
        <taxon>Terebellida</taxon>
        <taxon>Terebelliformia</taxon>
        <taxon>Alvinellidae</taxon>
        <taxon>Paralvinella</taxon>
    </lineage>
</organism>
<evidence type="ECO:0000256" key="3">
    <source>
        <dbReference type="ARBA" id="ARBA00022840"/>
    </source>
</evidence>
<comment type="caution">
    <text evidence="6">The sequence shown here is derived from an EMBL/GenBank/DDBJ whole genome shotgun (WGS) entry which is preliminary data.</text>
</comment>
<dbReference type="GO" id="GO:0005524">
    <property type="term" value="F:ATP binding"/>
    <property type="evidence" value="ECO:0007669"/>
    <property type="project" value="UniProtKB-KW"/>
</dbReference>
<dbReference type="Pfam" id="PF00183">
    <property type="entry name" value="HSP90"/>
    <property type="match status" value="1"/>
</dbReference>
<feature type="binding site" evidence="5">
    <location>
        <begin position="16"/>
        <end position="17"/>
    </location>
    <ligand>
        <name>ATP</name>
        <dbReference type="ChEBI" id="CHEBI:30616"/>
    </ligand>
</feature>
<feature type="binding site" evidence="5">
    <location>
        <position position="89"/>
    </location>
    <ligand>
        <name>ATP</name>
        <dbReference type="ChEBI" id="CHEBI:30616"/>
    </ligand>
</feature>
<dbReference type="HAMAP" id="MF_00505">
    <property type="entry name" value="HSP90"/>
    <property type="match status" value="1"/>
</dbReference>
<dbReference type="NCBIfam" id="NF003555">
    <property type="entry name" value="PRK05218.1"/>
    <property type="match status" value="1"/>
</dbReference>
<dbReference type="EMBL" id="JAODUP010001091">
    <property type="protein sequence ID" value="KAK2141486.1"/>
    <property type="molecule type" value="Genomic_DNA"/>
</dbReference>
<evidence type="ECO:0000256" key="4">
    <source>
        <dbReference type="ARBA" id="ARBA00023186"/>
    </source>
</evidence>
<reference evidence="6" key="1">
    <citation type="journal article" date="2023" name="Mol. Biol. Evol.">
        <title>Third-Generation Sequencing Reveals the Adaptive Role of the Epigenome in Three Deep-Sea Polychaetes.</title>
        <authorList>
            <person name="Perez M."/>
            <person name="Aroh O."/>
            <person name="Sun Y."/>
            <person name="Lan Y."/>
            <person name="Juniper S.K."/>
            <person name="Young C.R."/>
            <person name="Angers B."/>
            <person name="Qian P.Y."/>
        </authorList>
    </citation>
    <scope>NUCLEOTIDE SEQUENCE</scope>
    <source>
        <strain evidence="6">P08H-3</strain>
    </source>
</reference>
<keyword evidence="2 5" id="KW-0547">Nucleotide-binding</keyword>
<comment type="similarity">
    <text evidence="1">Belongs to the heat shock protein 90 family.</text>
</comment>